<sequence>MAATTEVLNCPLGNAVPMECDTEDSTAEEDIDKTALALSKKEEGNKAYGSKEYRKAIELYSEAIDLEPSKAAFYANRSAALMMVEEFNKALEDARKAFNLDNKFIKAYLRAAKCYIATGQTNNAMMTLQKAKTLEPTNKSVLSELKNVQIMADYENQSANAFEIKDYRKIEFCMRKLLEYAPSCLGYKGLQAECMAMTGKYSDAQILANDILRKDQHHSEALYVRGLCLYYQDQTERAYKLFQQLLRTAPDFKKAREAYKKAKNLEATKEEGNKAFRGGDYQEALRLYTKALEIDPINKSTNSKLYCNRATVNFKLKKMEDSVKDCTSAIELDPSYLKAYLRRAKSYMDQELYEEAVRDYEKITKMDHNHEYRRLLKEAKLELKKSKRKDYYKILGVSKTASEQEMKKAYRKEALKHHPDRHSDADEEKKKSEEQLFKDVSEAYNILSDQQKRARYDSGQDLDDHGMDFDFDPNIIFQSFFGGGGGGGFGGGGFPSHGRQRGGGGGGYPGGFTFSFG</sequence>
<dbReference type="CDD" id="cd06257">
    <property type="entry name" value="DnaJ"/>
    <property type="match status" value="1"/>
</dbReference>
<dbReference type="InterPro" id="IPR018253">
    <property type="entry name" value="DnaJ_domain_CS"/>
</dbReference>
<dbReference type="PROSITE" id="PS50076">
    <property type="entry name" value="DNAJ_2"/>
    <property type="match status" value="1"/>
</dbReference>
<dbReference type="PRINTS" id="PR00625">
    <property type="entry name" value="JDOMAIN"/>
</dbReference>
<dbReference type="OrthoDB" id="765884at2759"/>
<dbReference type="PROSITE" id="PS50005">
    <property type="entry name" value="TPR"/>
    <property type="match status" value="5"/>
</dbReference>
<dbReference type="RefSeq" id="XP_066923637.1">
    <property type="nucleotide sequence ID" value="XM_067067536.1"/>
</dbReference>
<dbReference type="SMART" id="SM00271">
    <property type="entry name" value="DnaJ"/>
    <property type="match status" value="1"/>
</dbReference>
<dbReference type="EnsemblMetazoa" id="CLYHEMT003914.1">
    <property type="protein sequence ID" value="CLYHEMP003914.1"/>
    <property type="gene ID" value="CLYHEMG003914"/>
</dbReference>
<dbReference type="GeneID" id="136810948"/>
<feature type="repeat" description="TPR" evidence="4">
    <location>
        <begin position="265"/>
        <end position="298"/>
    </location>
</feature>
<feature type="region of interest" description="Disordered" evidence="5">
    <location>
        <begin position="411"/>
        <end position="434"/>
    </location>
</feature>
<evidence type="ECO:0000259" key="6">
    <source>
        <dbReference type="PROSITE" id="PS50076"/>
    </source>
</evidence>
<feature type="domain" description="J" evidence="6">
    <location>
        <begin position="390"/>
        <end position="460"/>
    </location>
</feature>
<name>A0A7M5V5Q8_9CNID</name>
<evidence type="ECO:0000256" key="5">
    <source>
        <dbReference type="SAM" id="MobiDB-lite"/>
    </source>
</evidence>
<dbReference type="SMART" id="SM00028">
    <property type="entry name" value="TPR"/>
    <property type="match status" value="7"/>
</dbReference>
<dbReference type="InterPro" id="IPR001623">
    <property type="entry name" value="DnaJ_domain"/>
</dbReference>
<evidence type="ECO:0000256" key="3">
    <source>
        <dbReference type="ARBA" id="ARBA00023186"/>
    </source>
</evidence>
<dbReference type="Gene3D" id="1.25.40.10">
    <property type="entry name" value="Tetratricopeptide repeat domain"/>
    <property type="match status" value="1"/>
</dbReference>
<reference evidence="7" key="1">
    <citation type="submission" date="2021-01" db="UniProtKB">
        <authorList>
            <consortium name="EnsemblMetazoa"/>
        </authorList>
    </citation>
    <scope>IDENTIFICATION</scope>
</reference>
<proteinExistence type="predicted"/>
<dbReference type="InterPro" id="IPR013105">
    <property type="entry name" value="TPR_2"/>
</dbReference>
<protein>
    <recommendedName>
        <fullName evidence="6">J domain-containing protein</fullName>
    </recommendedName>
</protein>
<dbReference type="PANTHER" id="PTHR45188">
    <property type="entry name" value="DNAJ PROTEIN P58IPK HOMOLOG"/>
    <property type="match status" value="1"/>
</dbReference>
<feature type="repeat" description="TPR" evidence="4">
    <location>
        <begin position="337"/>
        <end position="370"/>
    </location>
</feature>
<evidence type="ECO:0000313" key="8">
    <source>
        <dbReference type="Proteomes" id="UP000594262"/>
    </source>
</evidence>
<keyword evidence="1" id="KW-0677">Repeat</keyword>
<dbReference type="PROSITE" id="PS00636">
    <property type="entry name" value="DNAJ_1"/>
    <property type="match status" value="1"/>
</dbReference>
<feature type="repeat" description="TPR" evidence="4">
    <location>
        <begin position="219"/>
        <end position="252"/>
    </location>
</feature>
<keyword evidence="3" id="KW-0143">Chaperone</keyword>
<dbReference type="SUPFAM" id="SSF48452">
    <property type="entry name" value="TPR-like"/>
    <property type="match status" value="1"/>
</dbReference>
<evidence type="ECO:0000313" key="7">
    <source>
        <dbReference type="EnsemblMetazoa" id="CLYHEMP003914.1"/>
    </source>
</evidence>
<keyword evidence="8" id="KW-1185">Reference proteome</keyword>
<evidence type="ECO:0000256" key="2">
    <source>
        <dbReference type="ARBA" id="ARBA00022803"/>
    </source>
</evidence>
<accession>A0A7M5V5Q8</accession>
<dbReference type="AlphaFoldDB" id="A0A7M5V5Q8"/>
<dbReference type="SUPFAM" id="SSF46565">
    <property type="entry name" value="Chaperone J-domain"/>
    <property type="match status" value="1"/>
</dbReference>
<dbReference type="Proteomes" id="UP000594262">
    <property type="component" value="Unplaced"/>
</dbReference>
<organism evidence="7 8">
    <name type="scientific">Clytia hemisphaerica</name>
    <dbReference type="NCBI Taxonomy" id="252671"/>
    <lineage>
        <taxon>Eukaryota</taxon>
        <taxon>Metazoa</taxon>
        <taxon>Cnidaria</taxon>
        <taxon>Hydrozoa</taxon>
        <taxon>Hydroidolina</taxon>
        <taxon>Leptothecata</taxon>
        <taxon>Obeliida</taxon>
        <taxon>Clytiidae</taxon>
        <taxon>Clytia</taxon>
    </lineage>
</organism>
<feature type="repeat" description="TPR" evidence="4">
    <location>
        <begin position="105"/>
        <end position="138"/>
    </location>
</feature>
<evidence type="ECO:0000256" key="4">
    <source>
        <dbReference type="PROSITE-ProRule" id="PRU00339"/>
    </source>
</evidence>
<dbReference type="InterPro" id="IPR019734">
    <property type="entry name" value="TPR_rpt"/>
</dbReference>
<evidence type="ECO:0000256" key="1">
    <source>
        <dbReference type="ARBA" id="ARBA00022737"/>
    </source>
</evidence>
<dbReference type="InterPro" id="IPR036869">
    <property type="entry name" value="J_dom_sf"/>
</dbReference>
<feature type="repeat" description="TPR" evidence="4">
    <location>
        <begin position="37"/>
        <end position="70"/>
    </location>
</feature>
<dbReference type="PANTHER" id="PTHR45188:SF2">
    <property type="entry name" value="DNAJ HOMOLOG SUBFAMILY C MEMBER 7"/>
    <property type="match status" value="1"/>
</dbReference>
<dbReference type="Gene3D" id="1.10.287.110">
    <property type="entry name" value="DnaJ domain"/>
    <property type="match status" value="1"/>
</dbReference>
<dbReference type="Pfam" id="PF13181">
    <property type="entry name" value="TPR_8"/>
    <property type="match status" value="3"/>
</dbReference>
<dbReference type="Pfam" id="PF00226">
    <property type="entry name" value="DnaJ"/>
    <property type="match status" value="1"/>
</dbReference>
<dbReference type="InterPro" id="IPR011990">
    <property type="entry name" value="TPR-like_helical_dom_sf"/>
</dbReference>
<dbReference type="Pfam" id="PF07719">
    <property type="entry name" value="TPR_2"/>
    <property type="match status" value="1"/>
</dbReference>
<dbReference type="Pfam" id="PF13174">
    <property type="entry name" value="TPR_6"/>
    <property type="match status" value="1"/>
</dbReference>
<keyword evidence="2 4" id="KW-0802">TPR repeat</keyword>
<dbReference type="FunFam" id="1.25.40.10:FF:000097">
    <property type="entry name" value="DnaJ homolog subfamily C member 7 homolog"/>
    <property type="match status" value="1"/>
</dbReference>